<feature type="transmembrane region" description="Helical" evidence="6">
    <location>
        <begin position="473"/>
        <end position="495"/>
    </location>
</feature>
<dbReference type="PANTHER" id="PTHR24064">
    <property type="entry name" value="SOLUTE CARRIER FAMILY 22 MEMBER"/>
    <property type="match status" value="1"/>
</dbReference>
<evidence type="ECO:0000256" key="2">
    <source>
        <dbReference type="ARBA" id="ARBA00022692"/>
    </source>
</evidence>
<feature type="transmembrane region" description="Helical" evidence="6">
    <location>
        <begin position="413"/>
        <end position="433"/>
    </location>
</feature>
<feature type="domain" description="Major facilitator superfamily (MFS) profile" evidence="7">
    <location>
        <begin position="100"/>
        <end position="526"/>
    </location>
</feature>
<dbReference type="EMBL" id="JAHUTI010021668">
    <property type="protein sequence ID" value="MED6239594.1"/>
    <property type="molecule type" value="Genomic_DNA"/>
</dbReference>
<sequence>MKEFGQEKDNQKVRDYDTITSFIGSWGPFQRRIFFALAISILPNGFTGIYIIFVGDTPPHECSIPENNSISEMWRNVTIPLETVDGVTKRSSCWRLNLETVRNYSQKNIIPNVDVNVSEIPWEKCLDGWTYSKKIYQSTIVTDWDLVCDDAYKSPLTTSIHYVGVLVGTMVSGQMSDRFGRKPLLFVMMALQTIAITAQIFSPSWEIFTFIFCLVGAGGYSNYTIAFVLGSEILSPRTRVIFCSLGVFMGSAVGYMAMPAVAYFIRDWRMLLIAMAVSGLIYTPLWWLLSESPRWLLSRGRVKDAEAILRKAAKMNRVEVPQDIFSPDEIEDALSKSGEKINPLVILKSCNIASITLLCASLWMIITISYYALLLNTSNLHGDPYLNCFLSAVTEVPAYIIALLLLRFCSRHLCQSSTLFLGGVMILCVRLIPIDLPTVAVLLEMLGKFGVTAAFCVVYSVTSELFPTVIRNTAMGCCSMAARIATIISPFIIYLGKYYKALPYIVMGVLAIAGGIICFLLPETYGKALPETIPQMQHIYGRRRQKETETGEKEFVSQTKETKL</sequence>
<dbReference type="PROSITE" id="PS50850">
    <property type="entry name" value="MFS"/>
    <property type="match status" value="1"/>
</dbReference>
<feature type="transmembrane region" description="Helical" evidence="6">
    <location>
        <begin position="501"/>
        <end position="521"/>
    </location>
</feature>
<feature type="region of interest" description="Disordered" evidence="5">
    <location>
        <begin position="542"/>
        <end position="564"/>
    </location>
</feature>
<accession>A0ABU7API1</accession>
<keyword evidence="2 6" id="KW-0812">Transmembrane</keyword>
<dbReference type="SUPFAM" id="SSF103473">
    <property type="entry name" value="MFS general substrate transporter"/>
    <property type="match status" value="1"/>
</dbReference>
<evidence type="ECO:0000256" key="5">
    <source>
        <dbReference type="SAM" id="MobiDB-lite"/>
    </source>
</evidence>
<feature type="transmembrane region" description="Helical" evidence="6">
    <location>
        <begin position="184"/>
        <end position="201"/>
    </location>
</feature>
<proteinExistence type="predicted"/>
<dbReference type="InterPro" id="IPR036259">
    <property type="entry name" value="MFS_trans_sf"/>
</dbReference>
<evidence type="ECO:0000256" key="6">
    <source>
        <dbReference type="SAM" id="Phobius"/>
    </source>
</evidence>
<comment type="subcellular location">
    <subcellularLocation>
        <location evidence="1">Membrane</location>
        <topology evidence="1">Multi-pass membrane protein</topology>
    </subcellularLocation>
</comment>
<feature type="transmembrane region" description="Helical" evidence="6">
    <location>
        <begin position="350"/>
        <end position="372"/>
    </location>
</feature>
<evidence type="ECO:0000259" key="7">
    <source>
        <dbReference type="PROSITE" id="PS50850"/>
    </source>
</evidence>
<protein>
    <recommendedName>
        <fullName evidence="7">Major facilitator superfamily (MFS) profile domain-containing protein</fullName>
    </recommendedName>
</protein>
<dbReference type="Proteomes" id="UP001345963">
    <property type="component" value="Unassembled WGS sequence"/>
</dbReference>
<evidence type="ECO:0000256" key="3">
    <source>
        <dbReference type="ARBA" id="ARBA00022989"/>
    </source>
</evidence>
<evidence type="ECO:0000256" key="4">
    <source>
        <dbReference type="ARBA" id="ARBA00023136"/>
    </source>
</evidence>
<name>A0ABU7API1_9TELE</name>
<keyword evidence="4 6" id="KW-0472">Membrane</keyword>
<feature type="transmembrane region" description="Helical" evidence="6">
    <location>
        <begin position="33"/>
        <end position="53"/>
    </location>
</feature>
<dbReference type="Gene3D" id="1.20.1250.20">
    <property type="entry name" value="MFS general substrate transporter like domains"/>
    <property type="match status" value="1"/>
</dbReference>
<evidence type="ECO:0000313" key="9">
    <source>
        <dbReference type="Proteomes" id="UP001345963"/>
    </source>
</evidence>
<feature type="transmembrane region" description="Helical" evidence="6">
    <location>
        <begin position="271"/>
        <end position="289"/>
    </location>
</feature>
<keyword evidence="9" id="KW-1185">Reference proteome</keyword>
<reference evidence="8 9" key="1">
    <citation type="submission" date="2021-07" db="EMBL/GenBank/DDBJ databases">
        <authorList>
            <person name="Palmer J.M."/>
        </authorList>
    </citation>
    <scope>NUCLEOTIDE SEQUENCE [LARGE SCALE GENOMIC DNA]</scope>
    <source>
        <strain evidence="8 9">AT_MEX2019</strain>
        <tissue evidence="8">Muscle</tissue>
    </source>
</reference>
<feature type="transmembrane region" description="Helical" evidence="6">
    <location>
        <begin position="439"/>
        <end position="461"/>
    </location>
</feature>
<organism evidence="8 9">
    <name type="scientific">Ataeniobius toweri</name>
    <dbReference type="NCBI Taxonomy" id="208326"/>
    <lineage>
        <taxon>Eukaryota</taxon>
        <taxon>Metazoa</taxon>
        <taxon>Chordata</taxon>
        <taxon>Craniata</taxon>
        <taxon>Vertebrata</taxon>
        <taxon>Euteleostomi</taxon>
        <taxon>Actinopterygii</taxon>
        <taxon>Neopterygii</taxon>
        <taxon>Teleostei</taxon>
        <taxon>Neoteleostei</taxon>
        <taxon>Acanthomorphata</taxon>
        <taxon>Ovalentaria</taxon>
        <taxon>Atherinomorphae</taxon>
        <taxon>Cyprinodontiformes</taxon>
        <taxon>Goodeidae</taxon>
        <taxon>Ataeniobius</taxon>
    </lineage>
</organism>
<feature type="compositionally biased region" description="Basic and acidic residues" evidence="5">
    <location>
        <begin position="546"/>
        <end position="564"/>
    </location>
</feature>
<keyword evidence="3 6" id="KW-1133">Transmembrane helix</keyword>
<feature type="transmembrane region" description="Helical" evidence="6">
    <location>
        <begin position="207"/>
        <end position="229"/>
    </location>
</feature>
<dbReference type="InterPro" id="IPR005828">
    <property type="entry name" value="MFS_sugar_transport-like"/>
</dbReference>
<evidence type="ECO:0000256" key="1">
    <source>
        <dbReference type="ARBA" id="ARBA00004141"/>
    </source>
</evidence>
<feature type="transmembrane region" description="Helical" evidence="6">
    <location>
        <begin position="241"/>
        <end position="265"/>
    </location>
</feature>
<feature type="transmembrane region" description="Helical" evidence="6">
    <location>
        <begin position="384"/>
        <end position="406"/>
    </location>
</feature>
<dbReference type="Pfam" id="PF00083">
    <property type="entry name" value="Sugar_tr"/>
    <property type="match status" value="1"/>
</dbReference>
<dbReference type="InterPro" id="IPR020846">
    <property type="entry name" value="MFS_dom"/>
</dbReference>
<comment type="caution">
    <text evidence="8">The sequence shown here is derived from an EMBL/GenBank/DDBJ whole genome shotgun (WGS) entry which is preliminary data.</text>
</comment>
<gene>
    <name evidence="8" type="ORF">ATANTOWER_008386</name>
</gene>
<evidence type="ECO:0000313" key="8">
    <source>
        <dbReference type="EMBL" id="MED6239594.1"/>
    </source>
</evidence>